<dbReference type="HOGENOM" id="CLU_2700730_0_0_10"/>
<evidence type="ECO:0000313" key="2">
    <source>
        <dbReference type="EMBL" id="EHQ30291.1"/>
    </source>
</evidence>
<dbReference type="AlphaFoldDB" id="H1Y3M9"/>
<protein>
    <submittedName>
        <fullName evidence="2">Uncharacterized protein</fullName>
    </submittedName>
</protein>
<sequence length="73" mass="8311">MKTPANYNPDIDPIDDEDQTTDEELAGNEEEQYTEDEDDLREIRTSDDVDEPDPEDPDLVPLESGDPDTLEDE</sequence>
<feature type="region of interest" description="Disordered" evidence="1">
    <location>
        <begin position="1"/>
        <end position="73"/>
    </location>
</feature>
<feature type="compositionally biased region" description="Acidic residues" evidence="1">
    <location>
        <begin position="12"/>
        <end position="40"/>
    </location>
</feature>
<evidence type="ECO:0000313" key="3">
    <source>
        <dbReference type="Proteomes" id="UP000002774"/>
    </source>
</evidence>
<dbReference type="Proteomes" id="UP000002774">
    <property type="component" value="Chromosome"/>
</dbReference>
<dbReference type="EMBL" id="CM001403">
    <property type="protein sequence ID" value="EHQ30291.1"/>
    <property type="molecule type" value="Genomic_DNA"/>
</dbReference>
<gene>
    <name evidence="2" type="ORF">Mucpa_6235</name>
</gene>
<organism evidence="2 3">
    <name type="scientific">Mucilaginibacter paludis DSM 18603</name>
    <dbReference type="NCBI Taxonomy" id="714943"/>
    <lineage>
        <taxon>Bacteria</taxon>
        <taxon>Pseudomonadati</taxon>
        <taxon>Bacteroidota</taxon>
        <taxon>Sphingobacteriia</taxon>
        <taxon>Sphingobacteriales</taxon>
        <taxon>Sphingobacteriaceae</taxon>
        <taxon>Mucilaginibacter</taxon>
    </lineage>
</organism>
<keyword evidence="3" id="KW-1185">Reference proteome</keyword>
<dbReference type="RefSeq" id="WP_008511901.1">
    <property type="nucleotide sequence ID" value="NZ_CM001403.1"/>
</dbReference>
<proteinExistence type="predicted"/>
<name>H1Y3M9_9SPHI</name>
<evidence type="ECO:0000256" key="1">
    <source>
        <dbReference type="SAM" id="MobiDB-lite"/>
    </source>
</evidence>
<feature type="compositionally biased region" description="Acidic residues" evidence="1">
    <location>
        <begin position="48"/>
        <end position="58"/>
    </location>
</feature>
<reference evidence="2" key="1">
    <citation type="submission" date="2011-09" db="EMBL/GenBank/DDBJ databases">
        <title>The permanent draft genome of Mucilaginibacter paludis DSM 18603.</title>
        <authorList>
            <consortium name="US DOE Joint Genome Institute (JGI-PGF)"/>
            <person name="Lucas S."/>
            <person name="Han J."/>
            <person name="Lapidus A."/>
            <person name="Bruce D."/>
            <person name="Goodwin L."/>
            <person name="Pitluck S."/>
            <person name="Peters L."/>
            <person name="Kyrpides N."/>
            <person name="Mavromatis K."/>
            <person name="Ivanova N."/>
            <person name="Mikhailova N."/>
            <person name="Held B."/>
            <person name="Detter J.C."/>
            <person name="Tapia R."/>
            <person name="Han C."/>
            <person name="Land M."/>
            <person name="Hauser L."/>
            <person name="Markowitz V."/>
            <person name="Cheng J.-F."/>
            <person name="Hugenholtz P."/>
            <person name="Woyke T."/>
            <person name="Wu D."/>
            <person name="Tindall B."/>
            <person name="Brambilla E."/>
            <person name="Klenk H.-P."/>
            <person name="Eisen J.A."/>
        </authorList>
    </citation>
    <scope>NUCLEOTIDE SEQUENCE [LARGE SCALE GENOMIC DNA]</scope>
    <source>
        <strain evidence="2">DSM 18603</strain>
    </source>
</reference>
<accession>H1Y3M9</accession>